<evidence type="ECO:0000256" key="8">
    <source>
        <dbReference type="ARBA" id="ARBA00023054"/>
    </source>
</evidence>
<dbReference type="OMA" id="WQQEGFN"/>
<reference evidence="14" key="1">
    <citation type="submission" date="2025-08" db="UniProtKB">
        <authorList>
            <consortium name="Ensembl"/>
        </authorList>
    </citation>
    <scope>IDENTIFICATION</scope>
</reference>
<feature type="coiled-coil region" evidence="10">
    <location>
        <begin position="343"/>
        <end position="370"/>
    </location>
</feature>
<dbReference type="GeneTree" id="ENSGT00940000163742"/>
<reference evidence="14" key="2">
    <citation type="submission" date="2025-09" db="UniProtKB">
        <authorList>
            <consortium name="Ensembl"/>
        </authorList>
    </citation>
    <scope>IDENTIFICATION</scope>
</reference>
<comment type="subcellular location">
    <subcellularLocation>
        <location evidence="1">Golgi apparatus membrane</location>
        <topology evidence="1">Single-pass type IV membrane protein</topology>
    </subcellularLocation>
</comment>
<evidence type="ECO:0000256" key="9">
    <source>
        <dbReference type="ARBA" id="ARBA00023136"/>
    </source>
</evidence>
<evidence type="ECO:0000313" key="15">
    <source>
        <dbReference type="Proteomes" id="UP000694388"/>
    </source>
</evidence>
<sequence>MDQAAVASTSSRSASPGVSTQGCPSPSSTSIASLTQPFTSSLSAAAGSWYQFDLSRVQGDLDGVTDGVLRRQDESDVARKRLVELSKDFRKTAEEDVRRAVAPLLKIFQAEVDALSRRSEEAETAFLEVYKQLMVLPDPAPLLENASSRLIKLQNVELERQKLRETLSDYHTEFAQIRNQDVTVKSLRERLRELELELESRAQQLAQERIERERAEGAQRESSLREEKERALSQLQLGERRARELHLALAACQSEVLEVRNKYEEEASASSAELELLLSDLERVTQRAEGAEREVDNMRAQATSAMATADNARHANEREDELVQREWDIDQREQEIEKRRWDLQRREQDIERRERGLEKREQEVEILQIEQAKRLQELERHLRSQSDYEEIKAELRLLRSVELAHKSEADEEEGEGEPLEVLLLERSRRLQDELAALRASAGESAAQFLDLETRHKEVEKVASDQKELIGRLEHDLQMTLPLIGKRTEAEGMADAEKVAEPVVEATTRFLSQSPQPLLEIVTNQRERLRQKNQELEAECRKHRQTLQGVQQEVESLRADNVALYGKIQFLQGYSSQEKGSNEREQRYRVQYEANLDPFSSFSRQERQRRYTNLTPWDKATLGLVRPAG</sequence>
<dbReference type="Ensembl" id="ENSEBUT00000023202.1">
    <property type="protein sequence ID" value="ENSEBUP00000022626.1"/>
    <property type="gene ID" value="ENSEBUG00000013897.1"/>
</dbReference>
<dbReference type="GO" id="GO:0006891">
    <property type="term" value="P:intra-Golgi vesicle-mediated transport"/>
    <property type="evidence" value="ECO:0007669"/>
    <property type="project" value="InterPro"/>
</dbReference>
<keyword evidence="8 10" id="KW-0175">Coiled coil</keyword>
<evidence type="ECO:0000313" key="14">
    <source>
        <dbReference type="Ensembl" id="ENSEBUP00000022626.1"/>
    </source>
</evidence>
<feature type="compositionally biased region" description="Low complexity" evidence="11">
    <location>
        <begin position="1"/>
        <end position="15"/>
    </location>
</feature>
<evidence type="ECO:0000259" key="12">
    <source>
        <dbReference type="Pfam" id="PF08172"/>
    </source>
</evidence>
<evidence type="ECO:0000256" key="1">
    <source>
        <dbReference type="ARBA" id="ARBA00004409"/>
    </source>
</evidence>
<keyword evidence="5" id="KW-0812">Transmembrane</keyword>
<dbReference type="PANTHER" id="PTHR14043:SF2">
    <property type="entry name" value="HOMEOBOX PROTEIN CUT"/>
    <property type="match status" value="1"/>
</dbReference>
<keyword evidence="15" id="KW-1185">Reference proteome</keyword>
<dbReference type="InterPro" id="IPR012955">
    <property type="entry name" value="CASP_C"/>
</dbReference>
<dbReference type="Pfam" id="PF08172">
    <property type="entry name" value="CASP_C"/>
    <property type="match status" value="1"/>
</dbReference>
<name>A0A8C4WZZ2_EPTBU</name>
<evidence type="ECO:0000256" key="11">
    <source>
        <dbReference type="SAM" id="MobiDB-lite"/>
    </source>
</evidence>
<feature type="domain" description="CASP C-terminal" evidence="12">
    <location>
        <begin position="451"/>
        <end position="624"/>
    </location>
</feature>
<dbReference type="Proteomes" id="UP000694388">
    <property type="component" value="Unplaced"/>
</dbReference>
<evidence type="ECO:0000256" key="2">
    <source>
        <dbReference type="ARBA" id="ARBA00006415"/>
    </source>
</evidence>
<feature type="coiled-coil region" evidence="10">
    <location>
        <begin position="518"/>
        <end position="559"/>
    </location>
</feature>
<proteinExistence type="inferred from homology"/>
<evidence type="ECO:0000259" key="13">
    <source>
        <dbReference type="Pfam" id="PF25398"/>
    </source>
</evidence>
<evidence type="ECO:0000256" key="7">
    <source>
        <dbReference type="ARBA" id="ARBA00023034"/>
    </source>
</evidence>
<protein>
    <recommendedName>
        <fullName evidence="3">Protein CASP</fullName>
    </recommendedName>
</protein>
<evidence type="ECO:0000256" key="5">
    <source>
        <dbReference type="ARBA" id="ARBA00022692"/>
    </source>
</evidence>
<feature type="domain" description="Cux N-terminal" evidence="13">
    <location>
        <begin position="40"/>
        <end position="148"/>
    </location>
</feature>
<accession>A0A8C4WZZ2</accession>
<evidence type="ECO:0000256" key="3">
    <source>
        <dbReference type="ARBA" id="ARBA00018691"/>
    </source>
</evidence>
<feature type="compositionally biased region" description="Polar residues" evidence="11">
    <location>
        <begin position="16"/>
        <end position="32"/>
    </location>
</feature>
<dbReference type="Pfam" id="PF25398">
    <property type="entry name" value="CUX1_N"/>
    <property type="match status" value="1"/>
</dbReference>
<keyword evidence="7" id="KW-0333">Golgi apparatus</keyword>
<evidence type="ECO:0000256" key="6">
    <source>
        <dbReference type="ARBA" id="ARBA00022989"/>
    </source>
</evidence>
<comment type="similarity">
    <text evidence="2">Belongs to the CASP family.</text>
</comment>
<dbReference type="AlphaFoldDB" id="A0A8C4WZZ2"/>
<evidence type="ECO:0000256" key="4">
    <source>
        <dbReference type="ARBA" id="ARBA00022448"/>
    </source>
</evidence>
<organism evidence="14 15">
    <name type="scientific">Eptatretus burgeri</name>
    <name type="common">Inshore hagfish</name>
    <dbReference type="NCBI Taxonomy" id="7764"/>
    <lineage>
        <taxon>Eukaryota</taxon>
        <taxon>Metazoa</taxon>
        <taxon>Chordata</taxon>
        <taxon>Craniata</taxon>
        <taxon>Vertebrata</taxon>
        <taxon>Cyclostomata</taxon>
        <taxon>Myxini</taxon>
        <taxon>Myxiniformes</taxon>
        <taxon>Myxinidae</taxon>
        <taxon>Eptatretinae</taxon>
        <taxon>Eptatretus</taxon>
    </lineage>
</organism>
<feature type="coiled-coil region" evidence="10">
    <location>
        <begin position="260"/>
        <end position="308"/>
    </location>
</feature>
<dbReference type="InterPro" id="IPR057476">
    <property type="entry name" value="Cux_N"/>
</dbReference>
<keyword evidence="9" id="KW-0472">Membrane</keyword>
<keyword evidence="6" id="KW-1133">Transmembrane helix</keyword>
<feature type="coiled-coil region" evidence="10">
    <location>
        <begin position="153"/>
        <end position="211"/>
    </location>
</feature>
<evidence type="ECO:0000256" key="10">
    <source>
        <dbReference type="SAM" id="Coils"/>
    </source>
</evidence>
<keyword evidence="4" id="KW-0813">Transport</keyword>
<dbReference type="GO" id="GO:0000139">
    <property type="term" value="C:Golgi membrane"/>
    <property type="evidence" value="ECO:0007669"/>
    <property type="project" value="UniProtKB-SubCell"/>
</dbReference>
<dbReference type="PANTHER" id="PTHR14043">
    <property type="entry name" value="CCAAT DISPLACEMENT PROTEIN-RELATED"/>
    <property type="match status" value="1"/>
</dbReference>
<feature type="region of interest" description="Disordered" evidence="11">
    <location>
        <begin position="1"/>
        <end position="32"/>
    </location>
</feature>